<gene>
    <name evidence="3" type="ORF">AMS68_003163</name>
</gene>
<sequence>MAQPVPSTPTVISPSPTPSQASGKDGYFAPVTRSKGSSSRATLSQDDHPDLTRARTRSRQEFSAGTMNGTITSAKDSMPSAAATGSRRSTKQVYGIKPEKDDVGGLLTPAAAYKQAGLGRSYWRNLSRSPSPLGLIPIHQDFRAFVHKHEIPRKVLHVSIGFITLYLYHVGVQTSSIHPVLLSLLVPIFIVDLVRFRYPAFNDVYIKVMGAFMRESEAHDRFNGVISYLAGLWATMYFCRKDIAVMSVLLLSWCDTAASTFGRAFGKYTPKVRRGKSLAGSIACLAFGIAAASLFWGVIAPRSNPALNQGENSFAFNDKLTLPTRVREWLGMTRAQASVSGGPALTIMSLVAGLIASVSEAIDLWGLDDNLTIPILCGAGLEVFLRLFGNA</sequence>
<dbReference type="AlphaFoldDB" id="A0A6H0XSJ2"/>
<feature type="compositionally biased region" description="Low complexity" evidence="1">
    <location>
        <begin position="1"/>
        <end position="14"/>
    </location>
</feature>
<keyword evidence="2" id="KW-0472">Membrane</keyword>
<evidence type="ECO:0000256" key="2">
    <source>
        <dbReference type="SAM" id="Phobius"/>
    </source>
</evidence>
<dbReference type="InterPro" id="IPR037997">
    <property type="entry name" value="Dgk1-like"/>
</dbReference>
<feature type="transmembrane region" description="Helical" evidence="2">
    <location>
        <begin position="278"/>
        <end position="299"/>
    </location>
</feature>
<protein>
    <recommendedName>
        <fullName evidence="5">Phosphatidate cytidylyltransferase</fullName>
    </recommendedName>
</protein>
<evidence type="ECO:0000256" key="1">
    <source>
        <dbReference type="SAM" id="MobiDB-lite"/>
    </source>
</evidence>
<evidence type="ECO:0000313" key="3">
    <source>
        <dbReference type="EMBL" id="QIW97645.1"/>
    </source>
</evidence>
<dbReference type="GO" id="GO:0004143">
    <property type="term" value="F:ATP-dependent diacylglycerol kinase activity"/>
    <property type="evidence" value="ECO:0007669"/>
    <property type="project" value="InterPro"/>
</dbReference>
<accession>A0A6H0XSJ2</accession>
<dbReference type="GO" id="GO:0005789">
    <property type="term" value="C:endoplasmic reticulum membrane"/>
    <property type="evidence" value="ECO:0007669"/>
    <property type="project" value="TreeGrafter"/>
</dbReference>
<keyword evidence="2" id="KW-1133">Transmembrane helix</keyword>
<evidence type="ECO:0008006" key="5">
    <source>
        <dbReference type="Google" id="ProtNLM"/>
    </source>
</evidence>
<dbReference type="EMBL" id="CP051140">
    <property type="protein sequence ID" value="QIW97645.1"/>
    <property type="molecule type" value="Genomic_DNA"/>
</dbReference>
<dbReference type="PANTHER" id="PTHR31303:SF1">
    <property type="entry name" value="CTP-DEPENDENT DIACYLGLYCEROL KINASE 1"/>
    <property type="match status" value="1"/>
</dbReference>
<feature type="compositionally biased region" description="Polar residues" evidence="1">
    <location>
        <begin position="34"/>
        <end position="44"/>
    </location>
</feature>
<dbReference type="Proteomes" id="UP000503462">
    <property type="component" value="Chromosome 2"/>
</dbReference>
<feature type="transmembrane region" description="Helical" evidence="2">
    <location>
        <begin position="177"/>
        <end position="198"/>
    </location>
</feature>
<dbReference type="OrthoDB" id="5673at2759"/>
<name>A0A6H0XSJ2_9PEZI</name>
<feature type="transmembrane region" description="Helical" evidence="2">
    <location>
        <begin position="219"/>
        <end position="238"/>
    </location>
</feature>
<feature type="compositionally biased region" description="Polar residues" evidence="1">
    <location>
        <begin position="61"/>
        <end position="75"/>
    </location>
</feature>
<dbReference type="GO" id="GO:0006654">
    <property type="term" value="P:phosphatidic acid biosynthetic process"/>
    <property type="evidence" value="ECO:0007669"/>
    <property type="project" value="TreeGrafter"/>
</dbReference>
<proteinExistence type="predicted"/>
<organism evidence="3 4">
    <name type="scientific">Peltaster fructicola</name>
    <dbReference type="NCBI Taxonomy" id="286661"/>
    <lineage>
        <taxon>Eukaryota</taxon>
        <taxon>Fungi</taxon>
        <taxon>Dikarya</taxon>
        <taxon>Ascomycota</taxon>
        <taxon>Pezizomycotina</taxon>
        <taxon>Dothideomycetes</taxon>
        <taxon>Dothideomycetes incertae sedis</taxon>
        <taxon>Peltaster</taxon>
    </lineage>
</organism>
<feature type="transmembrane region" description="Helical" evidence="2">
    <location>
        <begin position="155"/>
        <end position="171"/>
    </location>
</feature>
<keyword evidence="4" id="KW-1185">Reference proteome</keyword>
<reference evidence="3 4" key="1">
    <citation type="journal article" date="2016" name="Sci. Rep.">
        <title>Peltaster fructicola genome reveals evolution from an invasive phytopathogen to an ectophytic parasite.</title>
        <authorList>
            <person name="Xu C."/>
            <person name="Chen H."/>
            <person name="Gleason M.L."/>
            <person name="Xu J.R."/>
            <person name="Liu H."/>
            <person name="Zhang R."/>
            <person name="Sun G."/>
        </authorList>
    </citation>
    <scope>NUCLEOTIDE SEQUENCE [LARGE SCALE GENOMIC DNA]</scope>
    <source>
        <strain evidence="3 4">LNHT1506</strain>
    </source>
</reference>
<feature type="transmembrane region" description="Helical" evidence="2">
    <location>
        <begin position="244"/>
        <end position="266"/>
    </location>
</feature>
<dbReference type="PANTHER" id="PTHR31303">
    <property type="entry name" value="CTP-DEPENDENT DIACYLGLYCEROL KINASE 1"/>
    <property type="match status" value="1"/>
</dbReference>
<feature type="region of interest" description="Disordered" evidence="1">
    <location>
        <begin position="1"/>
        <end position="93"/>
    </location>
</feature>
<keyword evidence="2" id="KW-0812">Transmembrane</keyword>
<evidence type="ECO:0000313" key="4">
    <source>
        <dbReference type="Proteomes" id="UP000503462"/>
    </source>
</evidence>